<feature type="compositionally biased region" description="Basic and acidic residues" evidence="1">
    <location>
        <begin position="1"/>
        <end position="27"/>
    </location>
</feature>
<evidence type="ECO:0000313" key="2">
    <source>
        <dbReference type="EMBL" id="EFJ03473.1"/>
    </source>
</evidence>
<name>D8PMC1_SCHCM</name>
<sequence length="339" mass="36906">MRLEAEVLTRPEGIENHSEDIENRTEYFENLPKSVEDGPADPGYCPASKTPRTRSTHEALATRSDTDLGRRTGRTTPRMSKIEAWIAGDRLTAASVAYPASGRSVDRVSVDCSASRQDEATVSVLQIVQGDDGKAQPPVTPGSRPTRLPSQLAFRSSAPARPLACKIGKLPRTIASSLRTIALSPDTIASSPRDISKSPCYQHPRWRFPTTGVVESLGISLIKTARADAYQRWGPRRRPSSLRRRQDSLTPLRVASETHEMAISTSKNRVGSPRERGVAATHRESSGETAYLFSTDIANISPPPSPSHPPQREERKGEEEGGRGRRGGEDGAVRAKVAT</sequence>
<dbReference type="Proteomes" id="UP000007431">
    <property type="component" value="Unassembled WGS sequence"/>
</dbReference>
<feature type="non-terminal residue" evidence="2">
    <location>
        <position position="339"/>
    </location>
</feature>
<feature type="region of interest" description="Disordered" evidence="1">
    <location>
        <begin position="232"/>
        <end position="339"/>
    </location>
</feature>
<proteinExistence type="predicted"/>
<dbReference type="EMBL" id="GL377302">
    <property type="protein sequence ID" value="EFJ03473.1"/>
    <property type="molecule type" value="Genomic_DNA"/>
</dbReference>
<dbReference type="VEuPathDB" id="FungiDB:SCHCODRAFT_02685026"/>
<feature type="region of interest" description="Disordered" evidence="1">
    <location>
        <begin position="1"/>
        <end position="62"/>
    </location>
</feature>
<dbReference type="AlphaFoldDB" id="D8PMC1"/>
<reference evidence="2 3" key="1">
    <citation type="journal article" date="2010" name="Nat. Biotechnol.">
        <title>Genome sequence of the model mushroom Schizophyllum commune.</title>
        <authorList>
            <person name="Ohm R.A."/>
            <person name="de Jong J.F."/>
            <person name="Lugones L.G."/>
            <person name="Aerts A."/>
            <person name="Kothe E."/>
            <person name="Stajich J.E."/>
            <person name="de Vries R.P."/>
            <person name="Record E."/>
            <person name="Levasseur A."/>
            <person name="Baker S.E."/>
            <person name="Bartholomew K.A."/>
            <person name="Coutinho P.M."/>
            <person name="Erdmann S."/>
            <person name="Fowler T.J."/>
            <person name="Gathman A.C."/>
            <person name="Lombard V."/>
            <person name="Henrissat B."/>
            <person name="Knabe N."/>
            <person name="Kuees U."/>
            <person name="Lilly W.W."/>
            <person name="Lindquist E."/>
            <person name="Lucas S."/>
            <person name="Magnuson J.K."/>
            <person name="Piumi F."/>
            <person name="Raudaskoski M."/>
            <person name="Salamov A."/>
            <person name="Schmutz J."/>
            <person name="Schwarze F.W.M.R."/>
            <person name="vanKuyk P.A."/>
            <person name="Horton J.S."/>
            <person name="Grigoriev I.V."/>
            <person name="Woesten H.A.B."/>
        </authorList>
    </citation>
    <scope>NUCLEOTIDE SEQUENCE [LARGE SCALE GENOMIC DNA]</scope>
    <source>
        <strain evidence="3">H4-8 / FGSC 9210</strain>
    </source>
</reference>
<dbReference type="InParanoid" id="D8PMC1"/>
<feature type="compositionally biased region" description="Basic residues" evidence="1">
    <location>
        <begin position="234"/>
        <end position="243"/>
    </location>
</feature>
<evidence type="ECO:0000256" key="1">
    <source>
        <dbReference type="SAM" id="MobiDB-lite"/>
    </source>
</evidence>
<feature type="compositionally biased region" description="Basic and acidic residues" evidence="1">
    <location>
        <begin position="310"/>
        <end position="333"/>
    </location>
</feature>
<feature type="compositionally biased region" description="Basic and acidic residues" evidence="1">
    <location>
        <begin position="272"/>
        <end position="286"/>
    </location>
</feature>
<organism evidence="3">
    <name type="scientific">Schizophyllum commune (strain H4-8 / FGSC 9210)</name>
    <name type="common">Split gill fungus</name>
    <dbReference type="NCBI Taxonomy" id="578458"/>
    <lineage>
        <taxon>Eukaryota</taxon>
        <taxon>Fungi</taxon>
        <taxon>Dikarya</taxon>
        <taxon>Basidiomycota</taxon>
        <taxon>Agaricomycotina</taxon>
        <taxon>Agaricomycetes</taxon>
        <taxon>Agaricomycetidae</taxon>
        <taxon>Agaricales</taxon>
        <taxon>Schizophyllaceae</taxon>
        <taxon>Schizophyllum</taxon>
    </lineage>
</organism>
<keyword evidence="3" id="KW-1185">Reference proteome</keyword>
<evidence type="ECO:0000313" key="3">
    <source>
        <dbReference type="Proteomes" id="UP000007431"/>
    </source>
</evidence>
<gene>
    <name evidence="2" type="ORF">SCHCODRAFT_103468</name>
</gene>
<protein>
    <submittedName>
        <fullName evidence="2">Uncharacterized protein</fullName>
    </submittedName>
</protein>
<dbReference type="HOGENOM" id="CLU_837170_0_0_1"/>
<accession>D8PMC1</accession>